<feature type="compositionally biased region" description="Basic and acidic residues" evidence="1">
    <location>
        <begin position="811"/>
        <end position="820"/>
    </location>
</feature>
<feature type="compositionally biased region" description="Polar residues" evidence="1">
    <location>
        <begin position="474"/>
        <end position="483"/>
    </location>
</feature>
<evidence type="ECO:0000313" key="3">
    <source>
        <dbReference type="EMBL" id="KAK9747508.1"/>
    </source>
</evidence>
<dbReference type="PANTHER" id="PTHR47907:SF5">
    <property type="entry name" value="AP2 ASSOCIATED KINASE 1"/>
    <property type="match status" value="1"/>
</dbReference>
<protein>
    <submittedName>
        <fullName evidence="3">Protein kinase domain</fullName>
    </submittedName>
</protein>
<dbReference type="SUPFAM" id="SSF56112">
    <property type="entry name" value="Protein kinase-like (PK-like)"/>
    <property type="match status" value="1"/>
</dbReference>
<dbReference type="EMBL" id="JASPKY010000030">
    <property type="protein sequence ID" value="KAK9747508.1"/>
    <property type="molecule type" value="Genomic_DNA"/>
</dbReference>
<feature type="compositionally biased region" description="Low complexity" evidence="1">
    <location>
        <begin position="680"/>
        <end position="690"/>
    </location>
</feature>
<feature type="region of interest" description="Disordered" evidence="1">
    <location>
        <begin position="446"/>
        <end position="487"/>
    </location>
</feature>
<feature type="region of interest" description="Disordered" evidence="1">
    <location>
        <begin position="510"/>
        <end position="537"/>
    </location>
</feature>
<dbReference type="Gene3D" id="1.10.510.10">
    <property type="entry name" value="Transferase(Phosphotransferase) domain 1"/>
    <property type="match status" value="1"/>
</dbReference>
<dbReference type="PROSITE" id="PS00108">
    <property type="entry name" value="PROTEIN_KINASE_ST"/>
    <property type="match status" value="1"/>
</dbReference>
<feature type="compositionally biased region" description="Low complexity" evidence="1">
    <location>
        <begin position="510"/>
        <end position="531"/>
    </location>
</feature>
<feature type="domain" description="Protein kinase" evidence="2">
    <location>
        <begin position="30"/>
        <end position="297"/>
    </location>
</feature>
<proteinExistence type="predicted"/>
<feature type="compositionally biased region" description="Basic and acidic residues" evidence="1">
    <location>
        <begin position="763"/>
        <end position="777"/>
    </location>
</feature>
<feature type="region of interest" description="Disordered" evidence="1">
    <location>
        <begin position="1274"/>
        <end position="1299"/>
    </location>
</feature>
<dbReference type="InterPro" id="IPR011009">
    <property type="entry name" value="Kinase-like_dom_sf"/>
</dbReference>
<gene>
    <name evidence="3" type="ORF">QE152_g5207</name>
</gene>
<dbReference type="GO" id="GO:0004672">
    <property type="term" value="F:protein kinase activity"/>
    <property type="evidence" value="ECO:0007669"/>
    <property type="project" value="InterPro"/>
</dbReference>
<organism evidence="3 4">
    <name type="scientific">Popillia japonica</name>
    <name type="common">Japanese beetle</name>
    <dbReference type="NCBI Taxonomy" id="7064"/>
    <lineage>
        <taxon>Eukaryota</taxon>
        <taxon>Metazoa</taxon>
        <taxon>Ecdysozoa</taxon>
        <taxon>Arthropoda</taxon>
        <taxon>Hexapoda</taxon>
        <taxon>Insecta</taxon>
        <taxon>Pterygota</taxon>
        <taxon>Neoptera</taxon>
        <taxon>Endopterygota</taxon>
        <taxon>Coleoptera</taxon>
        <taxon>Polyphaga</taxon>
        <taxon>Scarabaeiformia</taxon>
        <taxon>Scarabaeidae</taxon>
        <taxon>Rutelinae</taxon>
        <taxon>Popillia</taxon>
    </lineage>
</organism>
<dbReference type="Proteomes" id="UP001458880">
    <property type="component" value="Unassembled WGS sequence"/>
</dbReference>
<dbReference type="SMART" id="SM00220">
    <property type="entry name" value="S_TKc"/>
    <property type="match status" value="1"/>
</dbReference>
<keyword evidence="3" id="KW-0808">Transferase</keyword>
<dbReference type="InterPro" id="IPR008271">
    <property type="entry name" value="Ser/Thr_kinase_AS"/>
</dbReference>
<dbReference type="InterPro" id="IPR000719">
    <property type="entry name" value="Prot_kinase_dom"/>
</dbReference>
<feature type="region of interest" description="Disordered" evidence="1">
    <location>
        <begin position="665"/>
        <end position="698"/>
    </location>
</feature>
<keyword evidence="3" id="KW-0418">Kinase</keyword>
<dbReference type="InterPro" id="IPR051744">
    <property type="entry name" value="AP2_assoc_SerThr_kinase"/>
</dbReference>
<comment type="caution">
    <text evidence="3">The sequence shown here is derived from an EMBL/GenBank/DDBJ whole genome shotgun (WGS) entry which is preliminary data.</text>
</comment>
<feature type="region of interest" description="Disordered" evidence="1">
    <location>
        <begin position="342"/>
        <end position="417"/>
    </location>
</feature>
<dbReference type="Pfam" id="PF00069">
    <property type="entry name" value="Pkinase"/>
    <property type="match status" value="1"/>
</dbReference>
<dbReference type="PROSITE" id="PS50011">
    <property type="entry name" value="PROTEIN_KINASE_DOM"/>
    <property type="match status" value="1"/>
</dbReference>
<feature type="compositionally biased region" description="Basic residues" evidence="1">
    <location>
        <begin position="1289"/>
        <end position="1299"/>
    </location>
</feature>
<evidence type="ECO:0000313" key="4">
    <source>
        <dbReference type="Proteomes" id="UP001458880"/>
    </source>
</evidence>
<sequence>MKKLFSKIDNTAKEINNYVGKVFTVGRYTVTVEEVLAEGGFAIVYLVKANNGSRYALKRMYVNNEQDLNVAKREIQIASNLSGHKNIIGYIDSNLSATGGGVYEVLLLMPYCQNNVLGLMKARGKPLFSEIEVLTIFCDTCEAVSRLHHCQTPIIHRDLKVENILIGENGNYTICDFGSATGRILNPAVQGASVVEEEIKRYTTLSYRAPEMVDMYCGKPITTKSDIWALGCLLYKLCFFTLPFGESTLAIQSGNFCIPDSSRYSKGVHQLIRYMLEPDPEKRPDIYQVSSIAFPLLGKENPVVNLMKTPTPNLEDLPVPHFESESKKMQVKVATKTNIAPTVEGTSVIPRQRPKGGSTQPLTLNNIPLTLSPSPTTVKKSQSPSPVTSADFSSFAQKPNSSQKIIPNTSYSTFPQQSTPIFQNTQSYFPSSQEPSEKTFDNLFQSSIYPDPFRDDTNSSPPLPAKTDFETTKPDSNIITSPVSPDRFIVNSGTSQGLYSGQLKHGIMESSSQCIVSSSDSPPTSPSLSIPKGHRRNMSDTTAFNKIYASETSQFLAPYESSIKPKGSDSPPSEITKMHPMVPPGVSASTTDISHPIGPDSRSLSADVADWNPFEEDQPFNQMTEDHIFGEEFDKIRRGSQSTGIQGVKSRESLVMSEDPFGCAPFSLPMRSRPKTGLQSSASTLSSTKDSAYKHSSLETKTPIYEMPAESINTTFYEGKVPLLNNIERELEQPISQSFVKAPLEDRSKYEKLTQCAYVSSEDSIHEDKEPAKPNDKIKKKRKIKHIPEKLQSVYKNVELPIVKSLKDKNAKMQIKDGDKRSRKKQKSEQTDAVDINSDDSIGSASDLRVDEEADNTCKADTISETISESIRTCGSSAYHAECESMATHEDDTSSRIIRNKLKEEAKSKTIQTEDMLFVGHQYGEKPLLLDDELDSDCEIKFDNYKWSIEKKNKNVNLWGEKETLSEEASDVFALAPFNNIKIKSKTEDNSPVCANRSENYKNETPLISRESSPAFSSTPFKAAEVEHYAINNDIPNKSNDSFSNQNTYLNPFLNNDFTIQTAQTSSMYSTMNPITSNIPVVSNDDYYNNLPTFDTSFNIQQEDYFVENKESIIYENVELTFGKFESDFSKNESLYNAAGSETDSKSFFTSDFQLPATSGVTFQKTNSLGSIKDFINKDNNVEDLYSKEDMLDVPMHKHKKDRKKDNKSKYFLIDDRISDENVTVQKSGKPKGYVQKKATKPKKLNRRVKSQVGFSNMSFEDFPSDEEVNQNTVRPFEVLRNTDPKKYGSLKRKGNPFS</sequence>
<dbReference type="CDD" id="cd14037">
    <property type="entry name" value="STKc_NAK_like"/>
    <property type="match status" value="1"/>
</dbReference>
<accession>A0AAW1MNC6</accession>
<evidence type="ECO:0000259" key="2">
    <source>
        <dbReference type="PROSITE" id="PS50011"/>
    </source>
</evidence>
<feature type="compositionally biased region" description="Polar residues" evidence="1">
    <location>
        <begin position="357"/>
        <end position="417"/>
    </location>
</feature>
<reference evidence="3 4" key="1">
    <citation type="journal article" date="2024" name="BMC Genomics">
        <title>De novo assembly and annotation of Popillia japonica's genome with initial clues to its potential as an invasive pest.</title>
        <authorList>
            <person name="Cucini C."/>
            <person name="Boschi S."/>
            <person name="Funari R."/>
            <person name="Cardaioli E."/>
            <person name="Iannotti N."/>
            <person name="Marturano G."/>
            <person name="Paoli F."/>
            <person name="Bruttini M."/>
            <person name="Carapelli A."/>
            <person name="Frati F."/>
            <person name="Nardi F."/>
        </authorList>
    </citation>
    <scope>NUCLEOTIDE SEQUENCE [LARGE SCALE GENOMIC DNA]</scope>
    <source>
        <strain evidence="3">DMR45628</strain>
    </source>
</reference>
<feature type="region of interest" description="Disordered" evidence="1">
    <location>
        <begin position="811"/>
        <end position="854"/>
    </location>
</feature>
<feature type="region of interest" description="Disordered" evidence="1">
    <location>
        <begin position="761"/>
        <end position="784"/>
    </location>
</feature>
<dbReference type="GO" id="GO:0005524">
    <property type="term" value="F:ATP binding"/>
    <property type="evidence" value="ECO:0007669"/>
    <property type="project" value="InterPro"/>
</dbReference>
<evidence type="ECO:0000256" key="1">
    <source>
        <dbReference type="SAM" id="MobiDB-lite"/>
    </source>
</evidence>
<keyword evidence="4" id="KW-1185">Reference proteome</keyword>
<name>A0AAW1MNC6_POPJA</name>
<dbReference type="PANTHER" id="PTHR47907">
    <property type="entry name" value="PROTEIN KINASE DOMAIN-CONTAINING PROTEIN"/>
    <property type="match status" value="1"/>
</dbReference>